<name>A0A931G2T6_9ACTN</name>
<evidence type="ECO:0000313" key="2">
    <source>
        <dbReference type="Proteomes" id="UP000598146"/>
    </source>
</evidence>
<evidence type="ECO:0000313" key="1">
    <source>
        <dbReference type="EMBL" id="MBG0568515.1"/>
    </source>
</evidence>
<protein>
    <recommendedName>
        <fullName evidence="3">NERD domain-containing protein</fullName>
    </recommendedName>
</protein>
<proteinExistence type="predicted"/>
<organism evidence="1 2">
    <name type="scientific">Actinoplanes aureus</name>
    <dbReference type="NCBI Taxonomy" id="2792083"/>
    <lineage>
        <taxon>Bacteria</taxon>
        <taxon>Bacillati</taxon>
        <taxon>Actinomycetota</taxon>
        <taxon>Actinomycetes</taxon>
        <taxon>Micromonosporales</taxon>
        <taxon>Micromonosporaceae</taxon>
        <taxon>Actinoplanes</taxon>
    </lineage>
</organism>
<reference evidence="1" key="1">
    <citation type="submission" date="2020-11" db="EMBL/GenBank/DDBJ databases">
        <title>Isolation and identification of active actinomycetes.</title>
        <authorList>
            <person name="Sun X."/>
        </authorList>
    </citation>
    <scope>NUCLEOTIDE SEQUENCE</scope>
    <source>
        <strain evidence="1">NEAU-A11</strain>
    </source>
</reference>
<accession>A0A931G2T6</accession>
<dbReference type="Proteomes" id="UP000598146">
    <property type="component" value="Unassembled WGS sequence"/>
</dbReference>
<comment type="caution">
    <text evidence="1">The sequence shown here is derived from an EMBL/GenBank/DDBJ whole genome shotgun (WGS) entry which is preliminary data.</text>
</comment>
<dbReference type="AlphaFoldDB" id="A0A931G2T6"/>
<evidence type="ECO:0008006" key="3">
    <source>
        <dbReference type="Google" id="ProtNLM"/>
    </source>
</evidence>
<dbReference type="RefSeq" id="WP_196420284.1">
    <property type="nucleotide sequence ID" value="NZ_JADQTO010000039.1"/>
</dbReference>
<sequence length="172" mass="18680">MPDSRGRWRPFRREATKVRELPSLGPAWHIVDWTPPRDFDEPIADRFLAIGPGGVFSVLVVAHGRTRVLLAGDVIQSEGKRYTYVHEARRSAQEVSRQFSTVIGHNVPVTAVLVLDGDGVISVHGLPKDCLVATGPELDRLLLATGARISAGTAGKLARAARWLPRPGVPPS</sequence>
<gene>
    <name evidence="1" type="ORF">I4J89_44545</name>
</gene>
<dbReference type="EMBL" id="JADQTO010000039">
    <property type="protein sequence ID" value="MBG0568515.1"/>
    <property type="molecule type" value="Genomic_DNA"/>
</dbReference>
<keyword evidence="2" id="KW-1185">Reference proteome</keyword>